<comment type="subcellular location">
    <subcellularLocation>
        <location evidence="1">Membrane</location>
        <topology evidence="1">Single-pass membrane protein</topology>
    </subcellularLocation>
</comment>
<dbReference type="AlphaFoldDB" id="V9KFG7"/>
<dbReference type="FunFam" id="3.10.250.10:FF:000016">
    <property type="entry name" value="Scavenger receptor cysteine-rich protein type 12"/>
    <property type="match status" value="1"/>
</dbReference>
<dbReference type="Pfam" id="PF17737">
    <property type="entry name" value="Ig_C19orf38"/>
    <property type="match status" value="1"/>
</dbReference>
<dbReference type="FunFam" id="3.10.250.10:FF:000006">
    <property type="entry name" value="neurotrypsin isoform X2"/>
    <property type="match status" value="1"/>
</dbReference>
<feature type="domain" description="SRCR" evidence="12">
    <location>
        <begin position="684"/>
        <end position="786"/>
    </location>
</feature>
<feature type="compositionally biased region" description="Gly residues" evidence="11">
    <location>
        <begin position="14"/>
        <end position="25"/>
    </location>
</feature>
<evidence type="ECO:0000256" key="1">
    <source>
        <dbReference type="ARBA" id="ARBA00004167"/>
    </source>
</evidence>
<feature type="domain" description="Ig-like" evidence="13">
    <location>
        <begin position="265"/>
        <end position="353"/>
    </location>
</feature>
<feature type="disulfide bond" evidence="10">
    <location>
        <begin position="753"/>
        <end position="763"/>
    </location>
</feature>
<feature type="disulfide bond" evidence="10">
    <location>
        <begin position="83"/>
        <end position="147"/>
    </location>
</feature>
<feature type="non-terminal residue" evidence="14">
    <location>
        <position position="910"/>
    </location>
</feature>
<dbReference type="InterPro" id="IPR003598">
    <property type="entry name" value="Ig_sub2"/>
</dbReference>
<evidence type="ECO:0000256" key="2">
    <source>
        <dbReference type="ARBA" id="ARBA00022692"/>
    </source>
</evidence>
<evidence type="ECO:0000256" key="10">
    <source>
        <dbReference type="PROSITE-ProRule" id="PRU00196"/>
    </source>
</evidence>
<keyword evidence="6" id="KW-0472">Membrane</keyword>
<feature type="compositionally biased region" description="Basic and acidic residues" evidence="11">
    <location>
        <begin position="1"/>
        <end position="13"/>
    </location>
</feature>
<keyword evidence="2" id="KW-0812">Transmembrane</keyword>
<keyword evidence="5" id="KW-1133">Transmembrane helix</keyword>
<name>V9KFG7_CALMI</name>
<dbReference type="PANTHER" id="PTHR19331">
    <property type="entry name" value="SCAVENGER RECEPTOR DOMAIN-CONTAINING"/>
    <property type="match status" value="1"/>
</dbReference>
<dbReference type="PANTHER" id="PTHR19331:SF487">
    <property type="entry name" value="SOLUBLE SCAVENGER RECEPTOR CYSTEINE-RICH DOMAIN-CONTAINING PROTEIN SSC5D"/>
    <property type="match status" value="1"/>
</dbReference>
<organism evidence="14">
    <name type="scientific">Callorhinchus milii</name>
    <name type="common">Ghost shark</name>
    <dbReference type="NCBI Taxonomy" id="7868"/>
    <lineage>
        <taxon>Eukaryota</taxon>
        <taxon>Metazoa</taxon>
        <taxon>Chordata</taxon>
        <taxon>Craniata</taxon>
        <taxon>Vertebrata</taxon>
        <taxon>Chondrichthyes</taxon>
        <taxon>Holocephali</taxon>
        <taxon>Chimaeriformes</taxon>
        <taxon>Callorhinchidae</taxon>
        <taxon>Callorhinchus</taxon>
    </lineage>
</organism>
<protein>
    <submittedName>
        <fullName evidence="14">Deleted in malignant brain tumors 1 protein-like protein</fullName>
    </submittedName>
</protein>
<evidence type="ECO:0000256" key="9">
    <source>
        <dbReference type="ARBA" id="ARBA00023319"/>
    </source>
</evidence>
<dbReference type="Gene3D" id="3.10.250.10">
    <property type="entry name" value="SRCR-like domain"/>
    <property type="match status" value="3"/>
</dbReference>
<dbReference type="SMART" id="SM00408">
    <property type="entry name" value="IGc2"/>
    <property type="match status" value="3"/>
</dbReference>
<dbReference type="SMART" id="SM00202">
    <property type="entry name" value="SR"/>
    <property type="match status" value="3"/>
</dbReference>
<evidence type="ECO:0000256" key="5">
    <source>
        <dbReference type="ARBA" id="ARBA00022989"/>
    </source>
</evidence>
<dbReference type="InterPro" id="IPR041066">
    <property type="entry name" value="C19orf38_Ig"/>
</dbReference>
<dbReference type="PRINTS" id="PR00258">
    <property type="entry name" value="SPERACTRCPTR"/>
</dbReference>
<proteinExistence type="evidence at transcript level"/>
<dbReference type="EMBL" id="JW864071">
    <property type="protein sequence ID" value="AFO96588.1"/>
    <property type="molecule type" value="mRNA"/>
</dbReference>
<dbReference type="Pfam" id="PF13895">
    <property type="entry name" value="Ig_2"/>
    <property type="match status" value="2"/>
</dbReference>
<feature type="disulfide bond" evidence="10">
    <location>
        <begin position="127"/>
        <end position="137"/>
    </location>
</feature>
<comment type="caution">
    <text evidence="10">Lacks conserved residue(s) required for the propagation of feature annotation.</text>
</comment>
<dbReference type="GO" id="GO:0016020">
    <property type="term" value="C:membrane"/>
    <property type="evidence" value="ECO:0007669"/>
    <property type="project" value="UniProtKB-SubCell"/>
</dbReference>
<keyword evidence="4" id="KW-0677">Repeat</keyword>
<dbReference type="InterPro" id="IPR036179">
    <property type="entry name" value="Ig-like_dom_sf"/>
</dbReference>
<feature type="disulfide bond" evidence="10">
    <location>
        <begin position="96"/>
        <end position="157"/>
    </location>
</feature>
<evidence type="ECO:0000256" key="8">
    <source>
        <dbReference type="ARBA" id="ARBA00023180"/>
    </source>
</evidence>
<feature type="non-terminal residue" evidence="14">
    <location>
        <position position="1"/>
    </location>
</feature>
<dbReference type="Pfam" id="PF00530">
    <property type="entry name" value="SRCR"/>
    <property type="match status" value="3"/>
</dbReference>
<evidence type="ECO:0000256" key="4">
    <source>
        <dbReference type="ARBA" id="ARBA00022737"/>
    </source>
</evidence>
<keyword evidence="9" id="KW-0393">Immunoglobulin domain</keyword>
<evidence type="ECO:0000256" key="7">
    <source>
        <dbReference type="ARBA" id="ARBA00023157"/>
    </source>
</evidence>
<evidence type="ECO:0000256" key="11">
    <source>
        <dbReference type="SAM" id="MobiDB-lite"/>
    </source>
</evidence>
<evidence type="ECO:0000259" key="13">
    <source>
        <dbReference type="PROSITE" id="PS50835"/>
    </source>
</evidence>
<dbReference type="FunFam" id="3.10.250.10:FF:000002">
    <property type="entry name" value="Scavenger receptor cysteine-rich type 1 protein M130"/>
    <property type="match status" value="1"/>
</dbReference>
<sequence length="910" mass="98820">ERDTERERERGSERGGSGAAVGGEGAKPSQRRTMRSTLLLLYVLLLDSVCGAEEELLLRLVDGMSSCSGRVEVFYNGTWGTVCDDHWDLADVVVVCRQLGCGFGEAARRSAQFGMGSEEIWLDDVDCLGTESALSACGLRQLGEHNCNHVEDAGVVCNTEQAPKPSLSCDRTSSVYVLGEDVTLRCSTPGFYVCSNFSLYRAGSAQPVASVRPLSRTYMASFTLTRVTASDHANYTCVYHTLIGGRAFQSAVSDSVEVILRDQLPEPSLVRNHAEAIARGENVRVVCKAQDVYPELLFSLYREGLRLVATLKADDNHNSVAFNLLHVTGEDSGHYRCQYRARTTVGSYNSSLSLEEEIQVNDSVALDLTGDGCSGPVRIQYGGEWRQVCVADRWDLAEGEVVCRQLGCGFVAAATVGRGERERSADAHMYAHVPVWLNRVRCRGSERVLWACEAERWRETVCYHPSIAMVTCADQPVRPELSCPRTAGVFLAGENITLRCAVPSFYPGARVFLYAQGESAQLLSSALPPNASHANFTLGALAARPSTNYTCAYEIFVNELAFRSAESLPQTVNVTDQPPPPSISVGKSPPHFLPGQKVSVQCEAPAGYPVTRYLLRRDGGSEALAIESEAEGETDPSVSFELGAPGWGPVGTYSCQYEAKIAGKFHNSTSSETISITVDEDLKLRLAGSGQACAGRVETFVNDTWATVCDVDWDLADAAVVCRQLRCGFASAATRSGRFGQGSGPAWLSRVQCNGTEPFLWVCPADRPKDTPNLHCLLNDAGVICSDMPSSPSLEYTRGLGTLVRGDTLKLTCWAPAFHPGVSFALHRDGQRLSDMGARATAPAHTHTVTFSLPGVSPDHAGHYTCSYRVRRDNKDVWSEQSNSVRVTIIEQPPKARLEILRQPPVFSQG</sequence>
<feature type="domain" description="Ig-like" evidence="13">
    <location>
        <begin position="165"/>
        <end position="253"/>
    </location>
</feature>
<keyword evidence="3" id="KW-0732">Signal</keyword>
<evidence type="ECO:0000259" key="12">
    <source>
        <dbReference type="PROSITE" id="PS50287"/>
    </source>
</evidence>
<dbReference type="PROSITE" id="PS50835">
    <property type="entry name" value="IG_LIKE"/>
    <property type="match status" value="5"/>
</dbReference>
<dbReference type="Gene3D" id="2.60.40.10">
    <property type="entry name" value="Immunoglobulins"/>
    <property type="match status" value="5"/>
</dbReference>
<reference evidence="14" key="1">
    <citation type="journal article" date="2014" name="Nature">
        <title>Elephant shark genome provides unique insights into gnathostome evolution.</title>
        <authorList>
            <consortium name="International Elephant Shark Genome Sequencing Consortium"/>
            <person name="Venkatesh B."/>
            <person name="Lee A.P."/>
            <person name="Ravi V."/>
            <person name="Maurya A.K."/>
            <person name="Lian M.M."/>
            <person name="Swann J.B."/>
            <person name="Ohta Y."/>
            <person name="Flajnik M.F."/>
            <person name="Sutoh Y."/>
            <person name="Kasahara M."/>
            <person name="Hoon S."/>
            <person name="Gangu V."/>
            <person name="Roy S.W."/>
            <person name="Irimia M."/>
            <person name="Korzh V."/>
            <person name="Kondrychyn I."/>
            <person name="Lim Z.W."/>
            <person name="Tay B.H."/>
            <person name="Tohari S."/>
            <person name="Kong K.W."/>
            <person name="Ho S."/>
            <person name="Lorente-Galdos B."/>
            <person name="Quilez J."/>
            <person name="Marques-Bonet T."/>
            <person name="Raney B.J."/>
            <person name="Ingham P.W."/>
            <person name="Tay A."/>
            <person name="Hillier L.W."/>
            <person name="Minx P."/>
            <person name="Boehm T."/>
            <person name="Wilson R.K."/>
            <person name="Brenner S."/>
            <person name="Warren W.C."/>
        </authorList>
    </citation>
    <scope>NUCLEOTIDE SEQUENCE</scope>
    <source>
        <tissue evidence="14">Liver</tissue>
    </source>
</reference>
<evidence type="ECO:0000256" key="3">
    <source>
        <dbReference type="ARBA" id="ARBA00022729"/>
    </source>
</evidence>
<feature type="domain" description="SRCR" evidence="12">
    <location>
        <begin position="366"/>
        <end position="473"/>
    </location>
</feature>
<dbReference type="PROSITE" id="PS50287">
    <property type="entry name" value="SRCR_2"/>
    <property type="match status" value="3"/>
</dbReference>
<dbReference type="InterPro" id="IPR036772">
    <property type="entry name" value="SRCR-like_dom_sf"/>
</dbReference>
<dbReference type="InterPro" id="IPR003599">
    <property type="entry name" value="Ig_sub"/>
</dbReference>
<accession>V9KFG7</accession>
<dbReference type="InterPro" id="IPR001190">
    <property type="entry name" value="SRCR"/>
</dbReference>
<feature type="region of interest" description="Disordered" evidence="11">
    <location>
        <begin position="1"/>
        <end position="29"/>
    </location>
</feature>
<dbReference type="PROSITE" id="PS00420">
    <property type="entry name" value="SRCR_1"/>
    <property type="match status" value="1"/>
</dbReference>
<feature type="domain" description="Ig-like" evidence="13">
    <location>
        <begin position="792"/>
        <end position="866"/>
    </location>
</feature>
<dbReference type="SMART" id="SM00409">
    <property type="entry name" value="IG"/>
    <property type="match status" value="5"/>
</dbReference>
<dbReference type="SUPFAM" id="SSF48726">
    <property type="entry name" value="Immunoglobulin"/>
    <property type="match status" value="5"/>
</dbReference>
<feature type="domain" description="Ig-like" evidence="13">
    <location>
        <begin position="465"/>
        <end position="575"/>
    </location>
</feature>
<feature type="domain" description="Ig-like" evidence="13">
    <location>
        <begin position="581"/>
        <end position="675"/>
    </location>
</feature>
<keyword evidence="8" id="KW-0325">Glycoprotein</keyword>
<feature type="disulfide bond" evidence="10">
    <location>
        <begin position="442"/>
        <end position="452"/>
    </location>
</feature>
<dbReference type="InterPro" id="IPR007110">
    <property type="entry name" value="Ig-like_dom"/>
</dbReference>
<evidence type="ECO:0000256" key="6">
    <source>
        <dbReference type="ARBA" id="ARBA00023136"/>
    </source>
</evidence>
<dbReference type="InterPro" id="IPR013783">
    <property type="entry name" value="Ig-like_fold"/>
</dbReference>
<dbReference type="SUPFAM" id="SSF56487">
    <property type="entry name" value="SRCR-like"/>
    <property type="match status" value="3"/>
</dbReference>
<evidence type="ECO:0000313" key="14">
    <source>
        <dbReference type="EMBL" id="AFO96588.1"/>
    </source>
</evidence>
<feature type="domain" description="SRCR" evidence="12">
    <location>
        <begin position="58"/>
        <end position="158"/>
    </location>
</feature>
<dbReference type="FunFam" id="2.60.40.10:FF:000033">
    <property type="entry name" value="Killer cell immunoglobulin-like receptor"/>
    <property type="match status" value="2"/>
</dbReference>
<keyword evidence="7 10" id="KW-1015">Disulfide bond</keyword>